<dbReference type="OrthoDB" id="2886939at2759"/>
<feature type="transmembrane region" description="Helical" evidence="2">
    <location>
        <begin position="109"/>
        <end position="131"/>
    </location>
</feature>
<dbReference type="STRING" id="47428.A0A284R7C3"/>
<evidence type="ECO:0000256" key="1">
    <source>
        <dbReference type="SAM" id="MobiDB-lite"/>
    </source>
</evidence>
<keyword evidence="2" id="KW-1133">Transmembrane helix</keyword>
<dbReference type="AlphaFoldDB" id="A0A284R7C3"/>
<evidence type="ECO:0000313" key="3">
    <source>
        <dbReference type="EMBL" id="SJL04617.1"/>
    </source>
</evidence>
<dbReference type="EMBL" id="FUEG01000005">
    <property type="protein sequence ID" value="SJL04617.1"/>
    <property type="molecule type" value="Genomic_DNA"/>
</dbReference>
<sequence length="356" mass="39588">MATRTDIPDLSDDDKAIVFHVLDVALNRTILFAFLQGIYTGMVAFTLSKIFSRGRSVSTNAMALVITVLCILTAINFAFYWSYTVYSFIHQGQNFWTVFMSFSSPTDMAVFISDCTGIVACITTVVADSSLIWRCWIVWGRRWIIILLPLVFLILGIAFKILQIRITVILRTVPAINYATCTTIYLSLILATTLLCTLLIVYRILSIEWANSKLAGTRTYSLGAYRNVIEVMVESAALYSAVLIVYIIIIFQDLTVIKYVDAIGEFIRGVAPTLLVGRVASGHSRPDDSWNGSAISSLRFGTDRRTQTGTEMSTEEDTLRSDDFVHDVEAQAGQPDEERVNVCQHVEPEPAADKGA</sequence>
<feature type="transmembrane region" description="Helical" evidence="2">
    <location>
        <begin position="228"/>
        <end position="251"/>
    </location>
</feature>
<feature type="transmembrane region" description="Helical" evidence="2">
    <location>
        <begin position="143"/>
        <end position="164"/>
    </location>
</feature>
<reference evidence="4" key="1">
    <citation type="journal article" date="2017" name="Nat. Ecol. Evol.">
        <title>Genome expansion and lineage-specific genetic innovations in the forest pathogenic fungi Armillaria.</title>
        <authorList>
            <person name="Sipos G."/>
            <person name="Prasanna A.N."/>
            <person name="Walter M.C."/>
            <person name="O'Connor E."/>
            <person name="Balint B."/>
            <person name="Krizsan K."/>
            <person name="Kiss B."/>
            <person name="Hess J."/>
            <person name="Varga T."/>
            <person name="Slot J."/>
            <person name="Riley R."/>
            <person name="Boka B."/>
            <person name="Rigling D."/>
            <person name="Barry K."/>
            <person name="Lee J."/>
            <person name="Mihaltcheva S."/>
            <person name="LaButti K."/>
            <person name="Lipzen A."/>
            <person name="Waldron R."/>
            <person name="Moloney N.M."/>
            <person name="Sperisen C."/>
            <person name="Kredics L."/>
            <person name="Vagvoelgyi C."/>
            <person name="Patrignani A."/>
            <person name="Fitzpatrick D."/>
            <person name="Nagy I."/>
            <person name="Doyle S."/>
            <person name="Anderson J.B."/>
            <person name="Grigoriev I.V."/>
            <person name="Gueldener U."/>
            <person name="Muensterkoetter M."/>
            <person name="Nagy L.G."/>
        </authorList>
    </citation>
    <scope>NUCLEOTIDE SEQUENCE [LARGE SCALE GENOMIC DNA]</scope>
    <source>
        <strain evidence="4">C18/9</strain>
    </source>
</reference>
<keyword evidence="2" id="KW-0812">Transmembrane</keyword>
<keyword evidence="2" id="KW-0472">Membrane</keyword>
<proteinExistence type="predicted"/>
<feature type="transmembrane region" description="Helical" evidence="2">
    <location>
        <begin position="30"/>
        <end position="51"/>
    </location>
</feature>
<feature type="transmembrane region" description="Helical" evidence="2">
    <location>
        <begin position="184"/>
        <end position="205"/>
    </location>
</feature>
<keyword evidence="4" id="KW-1185">Reference proteome</keyword>
<dbReference type="OMA" id="RSDDFVH"/>
<name>A0A284R7C3_ARMOS</name>
<protein>
    <recommendedName>
        <fullName evidence="5">G-protein coupled receptors family 1 profile domain-containing protein</fullName>
    </recommendedName>
</protein>
<organism evidence="3 4">
    <name type="scientific">Armillaria ostoyae</name>
    <name type="common">Armillaria root rot fungus</name>
    <dbReference type="NCBI Taxonomy" id="47428"/>
    <lineage>
        <taxon>Eukaryota</taxon>
        <taxon>Fungi</taxon>
        <taxon>Dikarya</taxon>
        <taxon>Basidiomycota</taxon>
        <taxon>Agaricomycotina</taxon>
        <taxon>Agaricomycetes</taxon>
        <taxon>Agaricomycetidae</taxon>
        <taxon>Agaricales</taxon>
        <taxon>Marasmiineae</taxon>
        <taxon>Physalacriaceae</taxon>
        <taxon>Armillaria</taxon>
    </lineage>
</organism>
<feature type="region of interest" description="Disordered" evidence="1">
    <location>
        <begin position="327"/>
        <end position="356"/>
    </location>
</feature>
<evidence type="ECO:0000256" key="2">
    <source>
        <dbReference type="SAM" id="Phobius"/>
    </source>
</evidence>
<gene>
    <name evidence="3" type="ORF">ARMOST_07985</name>
</gene>
<feature type="transmembrane region" description="Helical" evidence="2">
    <location>
        <begin position="63"/>
        <end position="89"/>
    </location>
</feature>
<dbReference type="Proteomes" id="UP000219338">
    <property type="component" value="Unassembled WGS sequence"/>
</dbReference>
<feature type="compositionally biased region" description="Basic and acidic residues" evidence="1">
    <location>
        <begin position="336"/>
        <end position="356"/>
    </location>
</feature>
<evidence type="ECO:0008006" key="5">
    <source>
        <dbReference type="Google" id="ProtNLM"/>
    </source>
</evidence>
<evidence type="ECO:0000313" key="4">
    <source>
        <dbReference type="Proteomes" id="UP000219338"/>
    </source>
</evidence>
<accession>A0A284R7C3</accession>